<evidence type="ECO:0000256" key="7">
    <source>
        <dbReference type="ARBA" id="ARBA00022642"/>
    </source>
</evidence>
<evidence type="ECO:0000256" key="3">
    <source>
        <dbReference type="ARBA" id="ARBA00008562"/>
    </source>
</evidence>
<proteinExistence type="inferred from homology"/>
<evidence type="ECO:0000313" key="17">
    <source>
        <dbReference type="Proteomes" id="UP000008544"/>
    </source>
</evidence>
<dbReference type="SUPFAM" id="SSF56425">
    <property type="entry name" value="Succinate dehydrogenase/fumarate reductase flavoprotein, catalytic domain"/>
    <property type="match status" value="1"/>
</dbReference>
<comment type="subcellular location">
    <subcellularLocation>
        <location evidence="13">Cytoplasm</location>
    </subcellularLocation>
</comment>
<dbReference type="Pfam" id="PF00890">
    <property type="entry name" value="FAD_binding_2"/>
    <property type="match status" value="1"/>
</dbReference>
<dbReference type="InterPro" id="IPR036188">
    <property type="entry name" value="FAD/NAD-bd_sf"/>
</dbReference>
<dbReference type="SUPFAM" id="SSF46977">
    <property type="entry name" value="Succinate dehydrogenase/fumarate reductase flavoprotein C-terminal domain"/>
    <property type="match status" value="1"/>
</dbReference>
<reference evidence="16 17" key="2">
    <citation type="journal article" date="2008" name="Science">
        <title>Environmental genomics reveals a single-species ecosystem deep within Earth.</title>
        <authorList>
            <person name="Chivian D."/>
            <person name="Brodie E.L."/>
            <person name="Alm E.J."/>
            <person name="Culley D.E."/>
            <person name="Dehal P.S."/>
            <person name="Desantis T.Z."/>
            <person name="Gihring T.M."/>
            <person name="Lapidus A."/>
            <person name="Lin L.H."/>
            <person name="Lowry S.R."/>
            <person name="Moser D.P."/>
            <person name="Richardson P.M."/>
            <person name="Southam G."/>
            <person name="Wanger G."/>
            <person name="Pratt L.M."/>
            <person name="Andersen G.L."/>
            <person name="Hazen T.C."/>
            <person name="Brockman F.J."/>
            <person name="Arkin A.P."/>
            <person name="Onstott T.C."/>
        </authorList>
    </citation>
    <scope>NUCLEOTIDE SEQUENCE [LARGE SCALE GENOMIC DNA]</scope>
    <source>
        <strain evidence="16 17">MP104C</strain>
    </source>
</reference>
<evidence type="ECO:0000259" key="15">
    <source>
        <dbReference type="Pfam" id="PF02910"/>
    </source>
</evidence>
<dbReference type="KEGG" id="dau:Daud_0122"/>
<name>B1I1G5_DESAP</name>
<dbReference type="Pfam" id="PF02910">
    <property type="entry name" value="Succ_DH_flav_C"/>
    <property type="match status" value="1"/>
</dbReference>
<evidence type="ECO:0000256" key="2">
    <source>
        <dbReference type="ARBA" id="ARBA00004950"/>
    </source>
</evidence>
<dbReference type="PANTHER" id="PTHR42716">
    <property type="entry name" value="L-ASPARTATE OXIDASE"/>
    <property type="match status" value="1"/>
</dbReference>
<dbReference type="PANTHER" id="PTHR42716:SF2">
    <property type="entry name" value="L-ASPARTATE OXIDASE, CHLOROPLASTIC"/>
    <property type="match status" value="1"/>
</dbReference>
<protein>
    <recommendedName>
        <fullName evidence="5 11">L-aspartate oxidase</fullName>
        <ecNumber evidence="4 11">1.4.3.16</ecNumber>
    </recommendedName>
</protein>
<keyword evidence="17" id="KW-1185">Reference proteome</keyword>
<keyword evidence="8 13" id="KW-0274">FAD</keyword>
<dbReference type="RefSeq" id="WP_012301284.1">
    <property type="nucleotide sequence ID" value="NC_010424.1"/>
</dbReference>
<dbReference type="Gene3D" id="1.20.58.100">
    <property type="entry name" value="Fumarate reductase/succinate dehydrogenase flavoprotein-like, C-terminal domain"/>
    <property type="match status" value="1"/>
</dbReference>
<evidence type="ECO:0000256" key="12">
    <source>
        <dbReference type="PIRSR" id="PIRSR000171-1"/>
    </source>
</evidence>
<dbReference type="AlphaFoldDB" id="B1I1G5"/>
<dbReference type="HOGENOM" id="CLU_014312_3_0_9"/>
<dbReference type="GO" id="GO:0034628">
    <property type="term" value="P:'de novo' NAD+ biosynthetic process from L-aspartate"/>
    <property type="evidence" value="ECO:0007669"/>
    <property type="project" value="TreeGrafter"/>
</dbReference>
<feature type="active site" description="Proton acceptor" evidence="12">
    <location>
        <position position="297"/>
    </location>
</feature>
<keyword evidence="7 13" id="KW-0662">Pyridine nucleotide biosynthesis</keyword>
<dbReference type="UniPathway" id="UPA00253">
    <property type="reaction ID" value="UER00326"/>
</dbReference>
<sequence>METPDEQEALAVYLVNFDTRVLPVETVDYLVIGSGIAGLYTAYLLARSGRRPVVLTKKMVENTSTERAQGGIAAAIGAGDSPFLHLEDTLEAGAGLCDPEAVRVLVTEGPERVQDLVEMGTCFQRTDEGFALAREGAHRQRRILYAGGDATGAEIQRALCFQATEQKIPVLEHNFVVDLLVHHGRCYGALVCNELDGRLTVFYSQAVILGSGGAGQLYRQTTNPPVATGDGIAVAYRAGAEVTDLEFVQFHPTMLAVPEGPPFLISEAVRGEGGVLRNVRGERFMPGCHPGAELAPRDVVSRAILAEMQSTGAEHVFLDVTHLPEDTLRRRFPTIAHTLAMLGLDICRDWIPVAPAAHYIMGGVRTNLHGETSIEDLYACGEVACAGVHGANRLASNSLLDGLVFGGRIVERILTRPAALKPNPHFSYSGLRNDRPVDYPSLREELQAHMSTYVGLSREAAGLERTLEFFRRHEYLEQCPAQSPEAMETRNLFQVGALVTEAAAARRESRGGHYRTDYPEPRECWRKHLIFKRAGTHE</sequence>
<dbReference type="GO" id="GO:0033765">
    <property type="term" value="F:steroid dehydrogenase activity, acting on the CH-CH group of donors"/>
    <property type="evidence" value="ECO:0007669"/>
    <property type="project" value="UniProtKB-ARBA"/>
</dbReference>
<accession>B1I1G5</accession>
<dbReference type="Gene3D" id="3.50.50.60">
    <property type="entry name" value="FAD/NAD(P)-binding domain"/>
    <property type="match status" value="1"/>
</dbReference>
<evidence type="ECO:0000256" key="8">
    <source>
        <dbReference type="ARBA" id="ARBA00022827"/>
    </source>
</evidence>
<evidence type="ECO:0000256" key="13">
    <source>
        <dbReference type="RuleBase" id="RU362049"/>
    </source>
</evidence>
<dbReference type="SUPFAM" id="SSF51905">
    <property type="entry name" value="FAD/NAD(P)-binding domain"/>
    <property type="match status" value="1"/>
</dbReference>
<dbReference type="EC" id="1.4.3.16" evidence="4 11"/>
<dbReference type="PIRSF" id="PIRSF000171">
    <property type="entry name" value="SDHA_APRA_LASPO"/>
    <property type="match status" value="1"/>
</dbReference>
<evidence type="ECO:0000256" key="9">
    <source>
        <dbReference type="ARBA" id="ARBA00023002"/>
    </source>
</evidence>
<evidence type="ECO:0000256" key="11">
    <source>
        <dbReference type="NCBIfam" id="TIGR00551"/>
    </source>
</evidence>
<feature type="domain" description="FAD-dependent oxidoreductase 2 FAD-binding" evidence="14">
    <location>
        <begin position="28"/>
        <end position="399"/>
    </location>
</feature>
<feature type="domain" description="Fumarate reductase/succinate dehydrogenase flavoprotein-like C-terminal" evidence="15">
    <location>
        <begin position="443"/>
        <end position="531"/>
    </location>
</feature>
<evidence type="ECO:0000313" key="16">
    <source>
        <dbReference type="EMBL" id="ACA58690.1"/>
    </source>
</evidence>
<evidence type="ECO:0000256" key="6">
    <source>
        <dbReference type="ARBA" id="ARBA00022630"/>
    </source>
</evidence>
<comment type="catalytic activity">
    <reaction evidence="10">
        <text>L-aspartate + O2 = iminosuccinate + H2O2</text>
        <dbReference type="Rhea" id="RHEA:25876"/>
        <dbReference type="ChEBI" id="CHEBI:15379"/>
        <dbReference type="ChEBI" id="CHEBI:16240"/>
        <dbReference type="ChEBI" id="CHEBI:29991"/>
        <dbReference type="ChEBI" id="CHEBI:77875"/>
        <dbReference type="EC" id="1.4.3.16"/>
    </reaction>
    <physiologicalReaction direction="left-to-right" evidence="10">
        <dbReference type="Rhea" id="RHEA:25877"/>
    </physiologicalReaction>
</comment>
<dbReference type="InterPro" id="IPR015939">
    <property type="entry name" value="Fum_Rdtase/Succ_DH_flav-like_C"/>
</dbReference>
<evidence type="ECO:0000259" key="14">
    <source>
        <dbReference type="Pfam" id="PF00890"/>
    </source>
</evidence>
<dbReference type="STRING" id="477974.Daud_0122"/>
<dbReference type="FunFam" id="3.90.700.10:FF:000002">
    <property type="entry name" value="L-aspartate oxidase"/>
    <property type="match status" value="1"/>
</dbReference>
<keyword evidence="6 13" id="KW-0285">Flavoprotein</keyword>
<organism evidence="16 17">
    <name type="scientific">Desulforudis audaxviator (strain MP104C)</name>
    <dbReference type="NCBI Taxonomy" id="477974"/>
    <lineage>
        <taxon>Bacteria</taxon>
        <taxon>Bacillati</taxon>
        <taxon>Bacillota</taxon>
        <taxon>Clostridia</taxon>
        <taxon>Thermoanaerobacterales</taxon>
        <taxon>Candidatus Desulforudaceae</taxon>
        <taxon>Candidatus Desulforudis</taxon>
    </lineage>
</organism>
<dbReference type="EMBL" id="CP000860">
    <property type="protein sequence ID" value="ACA58690.1"/>
    <property type="molecule type" value="Genomic_DNA"/>
</dbReference>
<evidence type="ECO:0000256" key="4">
    <source>
        <dbReference type="ARBA" id="ARBA00012173"/>
    </source>
</evidence>
<dbReference type="InterPro" id="IPR027477">
    <property type="entry name" value="Succ_DH/fumarate_Rdtase_cat_sf"/>
</dbReference>
<dbReference type="Proteomes" id="UP000008544">
    <property type="component" value="Chromosome"/>
</dbReference>
<dbReference type="NCBIfam" id="TIGR00551">
    <property type="entry name" value="nadB"/>
    <property type="match status" value="1"/>
</dbReference>
<dbReference type="InterPro" id="IPR005288">
    <property type="entry name" value="NadB"/>
</dbReference>
<dbReference type="InterPro" id="IPR003953">
    <property type="entry name" value="FAD-dep_OxRdtase_2_FAD-bd"/>
</dbReference>
<comment type="similarity">
    <text evidence="3 13">Belongs to the FAD-dependent oxidoreductase 2 family. NadB subfamily.</text>
</comment>
<dbReference type="Gene3D" id="3.90.700.10">
    <property type="entry name" value="Succinate dehydrogenase/fumarate reductase flavoprotein, catalytic domain"/>
    <property type="match status" value="1"/>
</dbReference>
<dbReference type="PRINTS" id="PR00368">
    <property type="entry name" value="FADPNR"/>
</dbReference>
<comment type="cofactor">
    <cofactor evidence="1 13">
        <name>FAD</name>
        <dbReference type="ChEBI" id="CHEBI:57692"/>
    </cofactor>
</comment>
<comment type="function">
    <text evidence="13">Catalyzes the oxidation of L-aspartate to iminoaspartate.</text>
</comment>
<keyword evidence="9 13" id="KW-0560">Oxidoreductase</keyword>
<evidence type="ECO:0000256" key="10">
    <source>
        <dbReference type="ARBA" id="ARBA00048305"/>
    </source>
</evidence>
<dbReference type="eggNOG" id="COG0029">
    <property type="taxonomic scope" value="Bacteria"/>
</dbReference>
<dbReference type="GO" id="GO:0005737">
    <property type="term" value="C:cytoplasm"/>
    <property type="evidence" value="ECO:0007669"/>
    <property type="project" value="UniProtKB-SubCell"/>
</dbReference>
<reference evidence="17" key="1">
    <citation type="submission" date="2007-10" db="EMBL/GenBank/DDBJ databases">
        <title>Complete sequence of chromosome of Desulforudis audaxviator MP104C.</title>
        <authorList>
            <person name="Copeland A."/>
            <person name="Lucas S."/>
            <person name="Lapidus A."/>
            <person name="Barry K."/>
            <person name="Glavina del Rio T."/>
            <person name="Dalin E."/>
            <person name="Tice H."/>
            <person name="Bruce D."/>
            <person name="Pitluck S."/>
            <person name="Lowry S.R."/>
            <person name="Larimer F."/>
            <person name="Land M.L."/>
            <person name="Hauser L."/>
            <person name="Kyrpides N."/>
            <person name="Ivanova N.N."/>
            <person name="Richardson P."/>
        </authorList>
    </citation>
    <scope>NUCLEOTIDE SEQUENCE [LARGE SCALE GENOMIC DNA]</scope>
    <source>
        <strain evidence="17">MP104C</strain>
    </source>
</reference>
<evidence type="ECO:0000256" key="1">
    <source>
        <dbReference type="ARBA" id="ARBA00001974"/>
    </source>
</evidence>
<dbReference type="OrthoDB" id="9806724at2"/>
<comment type="pathway">
    <text evidence="2 13">Cofactor biosynthesis; NAD(+) biosynthesis; iminoaspartate from L-aspartate (oxidase route): step 1/1.</text>
</comment>
<dbReference type="GO" id="GO:0008734">
    <property type="term" value="F:L-aspartate oxidase activity"/>
    <property type="evidence" value="ECO:0007669"/>
    <property type="project" value="UniProtKB-UniRule"/>
</dbReference>
<evidence type="ECO:0000256" key="5">
    <source>
        <dbReference type="ARBA" id="ARBA00021901"/>
    </source>
</evidence>
<gene>
    <name evidence="16" type="ordered locus">Daud_0122</name>
</gene>
<dbReference type="InterPro" id="IPR037099">
    <property type="entry name" value="Fum_R/Succ_DH_flav-like_C_sf"/>
</dbReference>